<proteinExistence type="predicted"/>
<comment type="caution">
    <text evidence="2">The sequence shown here is derived from an EMBL/GenBank/DDBJ whole genome shotgun (WGS) entry which is preliminary data.</text>
</comment>
<dbReference type="AlphaFoldDB" id="A0A8X6PPL9"/>
<keyword evidence="3" id="KW-1185">Reference proteome</keyword>
<evidence type="ECO:0000256" key="1">
    <source>
        <dbReference type="SAM" id="MobiDB-lite"/>
    </source>
</evidence>
<accession>A0A8X6PPL9</accession>
<protein>
    <submittedName>
        <fullName evidence="2">Uncharacterized protein</fullName>
    </submittedName>
</protein>
<gene>
    <name evidence="2" type="ORF">NPIL_294051</name>
</gene>
<sequence>MPDITFLPASSICEAPSRKPKAPNLPWIVSNTLSVFQLTPEPNLSKFFELEILTIKPGNPDKGSFLQSDTTRPSKHLPAASLQAGRRAVACMAIKEEQGGNGTANRNDCNAGERRMAQMRIRNGKRRTVTSDMVIPGEPETGAGTGYSSYGTGAGYLVPDS</sequence>
<evidence type="ECO:0000313" key="2">
    <source>
        <dbReference type="EMBL" id="GFT77907.1"/>
    </source>
</evidence>
<dbReference type="Proteomes" id="UP000887013">
    <property type="component" value="Unassembled WGS sequence"/>
</dbReference>
<organism evidence="2 3">
    <name type="scientific">Nephila pilipes</name>
    <name type="common">Giant wood spider</name>
    <name type="synonym">Nephila maculata</name>
    <dbReference type="NCBI Taxonomy" id="299642"/>
    <lineage>
        <taxon>Eukaryota</taxon>
        <taxon>Metazoa</taxon>
        <taxon>Ecdysozoa</taxon>
        <taxon>Arthropoda</taxon>
        <taxon>Chelicerata</taxon>
        <taxon>Arachnida</taxon>
        <taxon>Araneae</taxon>
        <taxon>Araneomorphae</taxon>
        <taxon>Entelegynae</taxon>
        <taxon>Araneoidea</taxon>
        <taxon>Nephilidae</taxon>
        <taxon>Nephila</taxon>
    </lineage>
</organism>
<dbReference type="EMBL" id="BMAW01022454">
    <property type="protein sequence ID" value="GFT77907.1"/>
    <property type="molecule type" value="Genomic_DNA"/>
</dbReference>
<reference evidence="2" key="1">
    <citation type="submission" date="2020-08" db="EMBL/GenBank/DDBJ databases">
        <title>Multicomponent nature underlies the extraordinary mechanical properties of spider dragline silk.</title>
        <authorList>
            <person name="Kono N."/>
            <person name="Nakamura H."/>
            <person name="Mori M."/>
            <person name="Yoshida Y."/>
            <person name="Ohtoshi R."/>
            <person name="Malay A.D."/>
            <person name="Moran D.A.P."/>
            <person name="Tomita M."/>
            <person name="Numata K."/>
            <person name="Arakawa K."/>
        </authorList>
    </citation>
    <scope>NUCLEOTIDE SEQUENCE</scope>
</reference>
<evidence type="ECO:0000313" key="3">
    <source>
        <dbReference type="Proteomes" id="UP000887013"/>
    </source>
</evidence>
<feature type="region of interest" description="Disordered" evidence="1">
    <location>
        <begin position="124"/>
        <end position="151"/>
    </location>
</feature>
<name>A0A8X6PPL9_NEPPI</name>